<evidence type="ECO:0000256" key="7">
    <source>
        <dbReference type="ARBA" id="ARBA00023012"/>
    </source>
</evidence>
<evidence type="ECO:0000313" key="11">
    <source>
        <dbReference type="EMBL" id="CAA9242590.1"/>
    </source>
</evidence>
<comment type="domain">
    <text evidence="9">The N-terminus interacts with KaiC, while the C-terminal histidine kinase domain autophosphorylates and is probably responsible for self-oligomerization. The N-terminal domain stimulates the C-terminus to autophosphorylate.</text>
</comment>
<dbReference type="Gene3D" id="3.30.565.10">
    <property type="entry name" value="Histidine kinase-like ATPase, C-terminal domain"/>
    <property type="match status" value="1"/>
</dbReference>
<keyword evidence="2 9" id="KW-0597">Phosphoprotein</keyword>
<dbReference type="InterPro" id="IPR036249">
    <property type="entry name" value="Thioredoxin-like_sf"/>
</dbReference>
<dbReference type="FunFam" id="1.10.287.130:FF:000154">
    <property type="entry name" value="Adaptive-response sensory kinase"/>
    <property type="match status" value="1"/>
</dbReference>
<dbReference type="SMART" id="SM00387">
    <property type="entry name" value="HATPase_c"/>
    <property type="match status" value="1"/>
</dbReference>
<name>A0A6J4I559_9CYAN</name>
<dbReference type="InterPro" id="IPR011649">
    <property type="entry name" value="KaiB_domain"/>
</dbReference>
<organism evidence="11">
    <name type="scientific">uncultured Coleofasciculus sp</name>
    <dbReference type="NCBI Taxonomy" id="1267456"/>
    <lineage>
        <taxon>Bacteria</taxon>
        <taxon>Bacillati</taxon>
        <taxon>Cyanobacteriota</taxon>
        <taxon>Cyanophyceae</taxon>
        <taxon>Coleofasciculales</taxon>
        <taxon>Coleofasciculaceae</taxon>
        <taxon>Coleofasciculus</taxon>
        <taxon>environmental samples</taxon>
    </lineage>
</organism>
<evidence type="ECO:0000256" key="4">
    <source>
        <dbReference type="ARBA" id="ARBA00022741"/>
    </source>
</evidence>
<dbReference type="PANTHER" id="PTHR43547:SF2">
    <property type="entry name" value="HYBRID SIGNAL TRANSDUCTION HISTIDINE KINASE C"/>
    <property type="match status" value="1"/>
</dbReference>
<dbReference type="InterPro" id="IPR005467">
    <property type="entry name" value="His_kinase_dom"/>
</dbReference>
<reference evidence="11" key="1">
    <citation type="submission" date="2020-02" db="EMBL/GenBank/DDBJ databases">
        <authorList>
            <person name="Meier V. D."/>
        </authorList>
    </citation>
    <scope>NUCLEOTIDE SEQUENCE</scope>
    <source>
        <strain evidence="11">AVDCRST_MAG92</strain>
    </source>
</reference>
<evidence type="ECO:0000256" key="5">
    <source>
        <dbReference type="ARBA" id="ARBA00022777"/>
    </source>
</evidence>
<dbReference type="SMART" id="SM00388">
    <property type="entry name" value="HisKA"/>
    <property type="match status" value="1"/>
</dbReference>
<sequence>MQAALEKYTDSEASLQLLLFVDERLSSQKDLQQISSYLETLRAEYPFELMIVDVGEHPYLAEHFKLVATPSLIKIHPKPRQILAGTNLVAQIKNWWPRWQHSVEEYEADFSKDEFPLPSISSQTQEAMPHSTTSSIASSIELMQLSDEIFRLKQEKEELLEQLQFKDKVMSMLAHDLRSPLTAASLAVETLGLDQQKQQNGGVPQLTPALKARLFEQARTQFRSMDRMITDLLETGRGSGAELNIRPHKLQLNPLCQNVLAQMNEQFILKSHQIETDIPQDLPCVYADEELLRQVLINLLDNAIKYTPFGGKIQVSVLHRTTQKIQMSVCDNGPGIPEENRDRIFEDHFRLKRDEAKDGYGLGLSLCQRIVRAHYGRIWVDSTPKGGGCFHFTLPIYR</sequence>
<keyword evidence="6 9" id="KW-0067">ATP-binding</keyword>
<dbReference type="Gene3D" id="1.10.287.130">
    <property type="match status" value="1"/>
</dbReference>
<dbReference type="CDD" id="cd00075">
    <property type="entry name" value="HATPase"/>
    <property type="match status" value="1"/>
</dbReference>
<evidence type="ECO:0000256" key="6">
    <source>
        <dbReference type="ARBA" id="ARBA00022840"/>
    </source>
</evidence>
<dbReference type="SUPFAM" id="SSF47384">
    <property type="entry name" value="Homodimeric domain of signal transducing histidine kinase"/>
    <property type="match status" value="1"/>
</dbReference>
<dbReference type="GO" id="GO:0000155">
    <property type="term" value="F:phosphorelay sensor kinase activity"/>
    <property type="evidence" value="ECO:0007669"/>
    <property type="project" value="InterPro"/>
</dbReference>
<dbReference type="AlphaFoldDB" id="A0A6J4I559"/>
<dbReference type="PRINTS" id="PR00344">
    <property type="entry name" value="BCTRLSENSOR"/>
</dbReference>
<dbReference type="EC" id="2.7.13.3" evidence="9"/>
<dbReference type="SMART" id="SM01248">
    <property type="entry name" value="KaiB"/>
    <property type="match status" value="1"/>
</dbReference>
<dbReference type="InterPro" id="IPR004358">
    <property type="entry name" value="Sig_transdc_His_kin-like_C"/>
</dbReference>
<dbReference type="InterPro" id="IPR036890">
    <property type="entry name" value="HATPase_C_sf"/>
</dbReference>
<dbReference type="PANTHER" id="PTHR43547">
    <property type="entry name" value="TWO-COMPONENT HISTIDINE KINASE"/>
    <property type="match status" value="1"/>
</dbReference>
<keyword evidence="3 9" id="KW-0808">Transferase</keyword>
<protein>
    <recommendedName>
        <fullName evidence="9">Adaptive-response sensory-kinase SasA</fullName>
        <ecNumber evidence="9">2.7.13.3</ecNumber>
    </recommendedName>
    <alternativeName>
        <fullName evidence="9">Sensor histidine kinase SasA</fullName>
    </alternativeName>
</protein>
<gene>
    <name evidence="9" type="primary">sasA</name>
    <name evidence="11" type="ORF">AVDCRST_MAG92-1621</name>
</gene>
<evidence type="ECO:0000256" key="2">
    <source>
        <dbReference type="ARBA" id="ARBA00022553"/>
    </source>
</evidence>
<keyword evidence="4 9" id="KW-0547">Nucleotide-binding</keyword>
<dbReference type="FunFam" id="3.30.565.10:FF:000006">
    <property type="entry name" value="Sensor histidine kinase WalK"/>
    <property type="match status" value="1"/>
</dbReference>
<dbReference type="InterPro" id="IPR003594">
    <property type="entry name" value="HATPase_dom"/>
</dbReference>
<dbReference type="Pfam" id="PF07689">
    <property type="entry name" value="KaiB"/>
    <property type="match status" value="1"/>
</dbReference>
<accession>A0A6J4I559</accession>
<evidence type="ECO:0000259" key="10">
    <source>
        <dbReference type="PROSITE" id="PS50109"/>
    </source>
</evidence>
<dbReference type="InterPro" id="IPR036097">
    <property type="entry name" value="HisK_dim/P_sf"/>
</dbReference>
<dbReference type="GO" id="GO:0005524">
    <property type="term" value="F:ATP binding"/>
    <property type="evidence" value="ECO:0007669"/>
    <property type="project" value="UniProtKB-KW"/>
</dbReference>
<feature type="modified residue" description="Phosphohistidine; by autocatalysis" evidence="9">
    <location>
        <position position="175"/>
    </location>
</feature>
<comment type="subunit">
    <text evidence="9">Homooligomerizes. Interacts with KaiC. Participates in the KaiABC clock complex, whose core is composed of a KaiC homohexamer, 6 KaiB and up to 6 KaiA dimers. SasA and KaiB(fs) compete to bind to KaiC.</text>
</comment>
<dbReference type="PROSITE" id="PS50109">
    <property type="entry name" value="HIS_KIN"/>
    <property type="match status" value="1"/>
</dbReference>
<dbReference type="Pfam" id="PF00512">
    <property type="entry name" value="HisKA"/>
    <property type="match status" value="1"/>
</dbReference>
<dbReference type="InterPro" id="IPR003661">
    <property type="entry name" value="HisK_dim/P_dom"/>
</dbReference>
<dbReference type="CDD" id="cd02978">
    <property type="entry name" value="KaiB_like"/>
    <property type="match status" value="1"/>
</dbReference>
<dbReference type="HAMAP" id="MF_01837">
    <property type="entry name" value="Kinase_SasA"/>
    <property type="match status" value="1"/>
</dbReference>
<dbReference type="SUPFAM" id="SSF55874">
    <property type="entry name" value="ATPase domain of HSP90 chaperone/DNA topoisomerase II/histidine kinase"/>
    <property type="match status" value="1"/>
</dbReference>
<evidence type="ECO:0000256" key="8">
    <source>
        <dbReference type="ARBA" id="ARBA00023108"/>
    </source>
</evidence>
<dbReference type="GO" id="GO:0007623">
    <property type="term" value="P:circadian rhythm"/>
    <property type="evidence" value="ECO:0007669"/>
    <property type="project" value="UniProtKB-UniRule"/>
</dbReference>
<dbReference type="NCBIfam" id="NF006800">
    <property type="entry name" value="PRK09303.1"/>
    <property type="match status" value="1"/>
</dbReference>
<dbReference type="Gene3D" id="3.40.30.10">
    <property type="entry name" value="Glutaredoxin"/>
    <property type="match status" value="1"/>
</dbReference>
<evidence type="ECO:0000256" key="9">
    <source>
        <dbReference type="HAMAP-Rule" id="MF_01837"/>
    </source>
</evidence>
<dbReference type="CDD" id="cd00082">
    <property type="entry name" value="HisKA"/>
    <property type="match status" value="1"/>
</dbReference>
<dbReference type="Pfam" id="PF02518">
    <property type="entry name" value="HATPase_c"/>
    <property type="match status" value="1"/>
</dbReference>
<proteinExistence type="inferred from homology"/>
<keyword evidence="5 9" id="KW-0418">Kinase</keyword>
<dbReference type="EMBL" id="CADCTM010000237">
    <property type="protein sequence ID" value="CAA9242590.1"/>
    <property type="molecule type" value="Genomic_DNA"/>
</dbReference>
<comment type="function">
    <text evidence="9">Member of the two-component regulatory system SasA/RpaA involved in genome-wide circadian gene expression. One of several clock output pathways. Participates in the Kai clock protein complex, the main circadian regulator in cyanobacteria, via its interaction with KaiC. KaiC enhances the autophosphorylation activity of SasA, which then transfers its phosphate group to RpaA to activate it. In addition to its output function, recruits fold-shifted KaiB (KaiB(fs)) to KaiC to cooperatively form the KaiB(6):KaiC(6) complex (independent of SasA kinase activity). Required for robustness of the circadian rhythm of gene expression and is involved in clock output, also required for adaptation to light/dark cycles.</text>
</comment>
<evidence type="ECO:0000256" key="3">
    <source>
        <dbReference type="ARBA" id="ARBA00022679"/>
    </source>
</evidence>
<keyword evidence="8 9" id="KW-0090">Biological rhythms</keyword>
<keyword evidence="7 9" id="KW-0902">Two-component regulatory system</keyword>
<dbReference type="InterPro" id="IPR023527">
    <property type="entry name" value="Kinase_SasA"/>
</dbReference>
<comment type="catalytic activity">
    <reaction evidence="1 9">
        <text>ATP + protein L-histidine = ADP + protein N-phospho-L-histidine.</text>
        <dbReference type="EC" id="2.7.13.3"/>
    </reaction>
</comment>
<dbReference type="SUPFAM" id="SSF52833">
    <property type="entry name" value="Thioredoxin-like"/>
    <property type="match status" value="1"/>
</dbReference>
<evidence type="ECO:0000256" key="1">
    <source>
        <dbReference type="ARBA" id="ARBA00000085"/>
    </source>
</evidence>
<feature type="domain" description="Histidine kinase" evidence="10">
    <location>
        <begin position="172"/>
        <end position="398"/>
    </location>
</feature>